<feature type="non-terminal residue" evidence="2">
    <location>
        <position position="1"/>
    </location>
</feature>
<dbReference type="EMBL" id="FTMS01000060">
    <property type="protein sequence ID" value="SIR14868.1"/>
    <property type="molecule type" value="Genomic_DNA"/>
</dbReference>
<evidence type="ECO:0000313" key="3">
    <source>
        <dbReference type="Proteomes" id="UP000186400"/>
    </source>
</evidence>
<reference evidence="2 3" key="1">
    <citation type="submission" date="2017-01" db="EMBL/GenBank/DDBJ databases">
        <authorList>
            <person name="Mah S.A."/>
            <person name="Swanson W.J."/>
            <person name="Moy G.W."/>
            <person name="Vacquier V.D."/>
        </authorList>
    </citation>
    <scope>NUCLEOTIDE SEQUENCE [LARGE SCALE GENOMIC DNA]</scope>
    <source>
        <strain evidence="2 3">ASpG1</strain>
    </source>
</reference>
<protein>
    <submittedName>
        <fullName evidence="2">Uncharacterized protein</fullName>
    </submittedName>
</protein>
<dbReference type="AlphaFoldDB" id="A0A1N6YJV9"/>
<evidence type="ECO:0000313" key="1">
    <source>
        <dbReference type="EMBL" id="SIR02491.1"/>
    </source>
</evidence>
<dbReference type="EMBL" id="FTMS01000026">
    <property type="protein sequence ID" value="SIR02491.1"/>
    <property type="molecule type" value="Genomic_DNA"/>
</dbReference>
<organism evidence="2 3">
    <name type="scientific">Alkalispirochaeta americana</name>
    <dbReference type="NCBI Taxonomy" id="159291"/>
    <lineage>
        <taxon>Bacteria</taxon>
        <taxon>Pseudomonadati</taxon>
        <taxon>Spirochaetota</taxon>
        <taxon>Spirochaetia</taxon>
        <taxon>Spirochaetales</taxon>
        <taxon>Spirochaetaceae</taxon>
        <taxon>Alkalispirochaeta</taxon>
    </lineage>
</organism>
<proteinExistence type="predicted"/>
<keyword evidence="3" id="KW-1185">Reference proteome</keyword>
<evidence type="ECO:0000313" key="2">
    <source>
        <dbReference type="EMBL" id="SIR14868.1"/>
    </source>
</evidence>
<accession>A0A1N6YJV9</accession>
<sequence>LDVRALAGGESGVVYDLKGILDRSVVDERL</sequence>
<gene>
    <name evidence="1" type="ORF">SAMN05920897_1261</name>
    <name evidence="2" type="ORF">SAMN05920897_1601</name>
</gene>
<dbReference type="Proteomes" id="UP000186400">
    <property type="component" value="Unassembled WGS sequence"/>
</dbReference>
<name>A0A1N6YJV9_9SPIO</name>